<evidence type="ECO:0000313" key="2">
    <source>
        <dbReference type="EMBL" id="KAJ0389131.1"/>
    </source>
</evidence>
<evidence type="ECO:0000313" key="3">
    <source>
        <dbReference type="Proteomes" id="UP001209570"/>
    </source>
</evidence>
<organism evidence="2 3">
    <name type="scientific">Pythium insidiosum</name>
    <name type="common">Pythiosis disease agent</name>
    <dbReference type="NCBI Taxonomy" id="114742"/>
    <lineage>
        <taxon>Eukaryota</taxon>
        <taxon>Sar</taxon>
        <taxon>Stramenopiles</taxon>
        <taxon>Oomycota</taxon>
        <taxon>Peronosporomycetes</taxon>
        <taxon>Pythiales</taxon>
        <taxon>Pythiaceae</taxon>
        <taxon>Pythium</taxon>
    </lineage>
</organism>
<dbReference type="Proteomes" id="UP001209570">
    <property type="component" value="Unassembled WGS sequence"/>
</dbReference>
<dbReference type="AlphaFoldDB" id="A0AAD5L6Y8"/>
<reference evidence="2" key="1">
    <citation type="submission" date="2021-12" db="EMBL/GenBank/DDBJ databases">
        <title>Prjna785345.</title>
        <authorList>
            <person name="Rujirawat T."/>
            <person name="Krajaejun T."/>
        </authorList>
    </citation>
    <scope>NUCLEOTIDE SEQUENCE</scope>
    <source>
        <strain evidence="2">Pi057C3</strain>
    </source>
</reference>
<name>A0AAD5L6Y8_PYTIN</name>
<protein>
    <submittedName>
        <fullName evidence="2">Uncharacterized protein</fullName>
    </submittedName>
</protein>
<evidence type="ECO:0000256" key="1">
    <source>
        <dbReference type="SAM" id="MobiDB-lite"/>
    </source>
</evidence>
<dbReference type="EMBL" id="JAKCXM010004766">
    <property type="protein sequence ID" value="KAJ0389131.1"/>
    <property type="molecule type" value="Genomic_DNA"/>
</dbReference>
<sequence length="144" mass="16378">MQRELLTVLRRANALGSNESAALSYPLFAVEKNALVSQQRFQLYLDALSDVVVSVDAHGHEIIDHTATTMELRQLIAQRHAFRDAAIRHTQAFLPTLRAESDSDADAIQEVLTRLLHHQSMQRRAPTQQQQKKKRKRSRKKTAA</sequence>
<comment type="caution">
    <text evidence="2">The sequence shown here is derived from an EMBL/GenBank/DDBJ whole genome shotgun (WGS) entry which is preliminary data.</text>
</comment>
<accession>A0AAD5L6Y8</accession>
<feature type="compositionally biased region" description="Basic residues" evidence="1">
    <location>
        <begin position="131"/>
        <end position="144"/>
    </location>
</feature>
<keyword evidence="3" id="KW-1185">Reference proteome</keyword>
<gene>
    <name evidence="2" type="ORF">P43SY_011032</name>
</gene>
<feature type="region of interest" description="Disordered" evidence="1">
    <location>
        <begin position="117"/>
        <end position="144"/>
    </location>
</feature>
<proteinExistence type="predicted"/>